<dbReference type="SUPFAM" id="SSF52283">
    <property type="entry name" value="Formate/glycerate dehydrogenase catalytic domain-like"/>
    <property type="match status" value="1"/>
</dbReference>
<evidence type="ECO:0000313" key="6">
    <source>
        <dbReference type="EMBL" id="MBY5957596.1"/>
    </source>
</evidence>
<evidence type="ECO:0000259" key="5">
    <source>
        <dbReference type="SMART" id="SM01003"/>
    </source>
</evidence>
<dbReference type="PANTHER" id="PTHR42795:SF1">
    <property type="entry name" value="ALANINE DEHYDROGENASE"/>
    <property type="match status" value="1"/>
</dbReference>
<comment type="caution">
    <text evidence="6">The sequence shown here is derived from an EMBL/GenBank/DDBJ whole genome shotgun (WGS) entry which is preliminary data.</text>
</comment>
<feature type="domain" description="Alanine dehydrogenase/pyridine nucleotide transhydrogenase NAD(H)-binding" evidence="4">
    <location>
        <begin position="173"/>
        <end position="321"/>
    </location>
</feature>
<dbReference type="Gene3D" id="3.40.50.720">
    <property type="entry name" value="NAD(P)-binding Rossmann-like Domain"/>
    <property type="match status" value="2"/>
</dbReference>
<dbReference type="InterPro" id="IPR036291">
    <property type="entry name" value="NAD(P)-bd_dom_sf"/>
</dbReference>
<name>A0A953LAI1_9BACT</name>
<dbReference type="RefSeq" id="WP_222579115.1">
    <property type="nucleotide sequence ID" value="NZ_JAHVHU010000005.1"/>
</dbReference>
<dbReference type="GO" id="GO:0005886">
    <property type="term" value="C:plasma membrane"/>
    <property type="evidence" value="ECO:0007669"/>
    <property type="project" value="TreeGrafter"/>
</dbReference>
<dbReference type="SMART" id="SM01003">
    <property type="entry name" value="AlaDh_PNT_N"/>
    <property type="match status" value="1"/>
</dbReference>
<feature type="domain" description="Alanine dehydrogenase/pyridine nucleotide transhydrogenase N-terminal" evidence="5">
    <location>
        <begin position="29"/>
        <end position="161"/>
    </location>
</feature>
<dbReference type="GO" id="GO:0042853">
    <property type="term" value="P:L-alanine catabolic process"/>
    <property type="evidence" value="ECO:0007669"/>
    <property type="project" value="InterPro"/>
</dbReference>
<evidence type="ECO:0000256" key="1">
    <source>
        <dbReference type="ARBA" id="ARBA00005689"/>
    </source>
</evidence>
<dbReference type="InterPro" id="IPR007698">
    <property type="entry name" value="AlaDH/PNT_NAD(H)-bd"/>
</dbReference>
<dbReference type="SMART" id="SM01002">
    <property type="entry name" value="AlaDh_PNT_C"/>
    <property type="match status" value="1"/>
</dbReference>
<dbReference type="SUPFAM" id="SSF51735">
    <property type="entry name" value="NAD(P)-binding Rossmann-fold domains"/>
    <property type="match status" value="1"/>
</dbReference>
<dbReference type="Proteomes" id="UP000753961">
    <property type="component" value="Unassembled WGS sequence"/>
</dbReference>
<accession>A0A953LAI1</accession>
<proteinExistence type="inferred from homology"/>
<dbReference type="EC" id="1.4.1.1" evidence="2"/>
<dbReference type="GO" id="GO:0000286">
    <property type="term" value="F:alanine dehydrogenase activity"/>
    <property type="evidence" value="ECO:0007669"/>
    <property type="project" value="UniProtKB-EC"/>
</dbReference>
<dbReference type="InterPro" id="IPR007886">
    <property type="entry name" value="AlaDH/PNT_N"/>
</dbReference>
<dbReference type="PANTHER" id="PTHR42795">
    <property type="entry name" value="ALANINE DEHYDROGENASE"/>
    <property type="match status" value="1"/>
</dbReference>
<keyword evidence="7" id="KW-1185">Reference proteome</keyword>
<dbReference type="AlphaFoldDB" id="A0A953LAI1"/>
<evidence type="ECO:0000313" key="7">
    <source>
        <dbReference type="Proteomes" id="UP000753961"/>
    </source>
</evidence>
<sequence length="399" mass="43384">MMSFAVDTKYQTQEEKLDVPHKKKNWFIGMPLAPKEESRIPLIPSSVKALNALGYKICIESKAGEKAGYSDRDYTENGADIAYAKKELYQADIILQCFPPTMDAIDHMKSDQILISPLHVGSMSLELIEAMRKKRIIGMAMEYMMDRNGSFPIVRILSELAGTGAVLQGAHWMTAQSRGAGVLLGGISGVPPAKVVILGAGIVAEYAIRAAAGLGAQIFVMDNNIYKLMRLQNILGRRMSTSALDPTTLAAQLKEADIVIGAIHSAEGRAPMVVSEDMVMDMKNGAVIVDVSIDQGGCFETAVPTTLQDPVYEKHGVIHYAVPNISSNYPKTASRAISNILSPIFMQGAGTNGIERFIVECEGLAHGIYLFKGSVTNEYLSSKFGLNYTALELLMPREM</sequence>
<evidence type="ECO:0000259" key="4">
    <source>
        <dbReference type="SMART" id="SM01002"/>
    </source>
</evidence>
<comment type="similarity">
    <text evidence="1">Belongs to the AlaDH/PNT family.</text>
</comment>
<keyword evidence="3" id="KW-0560">Oxidoreductase</keyword>
<dbReference type="Pfam" id="PF01262">
    <property type="entry name" value="AlaDh_PNT_C"/>
    <property type="match status" value="1"/>
</dbReference>
<dbReference type="EMBL" id="JAHVHU010000005">
    <property type="protein sequence ID" value="MBY5957596.1"/>
    <property type="molecule type" value="Genomic_DNA"/>
</dbReference>
<dbReference type="CDD" id="cd05305">
    <property type="entry name" value="L-AlaDH"/>
    <property type="match status" value="1"/>
</dbReference>
<reference evidence="6" key="1">
    <citation type="submission" date="2021-06" db="EMBL/GenBank/DDBJ databases">
        <title>44 bacteria genomes isolated from Dapeng, Shenzhen.</title>
        <authorList>
            <person name="Zheng W."/>
            <person name="Yu S."/>
            <person name="Huang Y."/>
        </authorList>
    </citation>
    <scope>NUCLEOTIDE SEQUENCE</scope>
    <source>
        <strain evidence="6">DP5N28-2</strain>
    </source>
</reference>
<gene>
    <name evidence="6" type="ORF">KUV50_05575</name>
</gene>
<dbReference type="InterPro" id="IPR008141">
    <property type="entry name" value="Ala_DH"/>
</dbReference>
<protein>
    <recommendedName>
        <fullName evidence="2">alanine dehydrogenase</fullName>
        <ecNumber evidence="2">1.4.1.1</ecNumber>
    </recommendedName>
</protein>
<evidence type="ECO:0000256" key="2">
    <source>
        <dbReference type="ARBA" id="ARBA00012897"/>
    </source>
</evidence>
<evidence type="ECO:0000256" key="3">
    <source>
        <dbReference type="ARBA" id="ARBA00023002"/>
    </source>
</evidence>
<dbReference type="Pfam" id="PF05222">
    <property type="entry name" value="AlaDh_PNT_N"/>
    <property type="match status" value="1"/>
</dbReference>
<organism evidence="6 7">
    <name type="scientific">Membranihabitans marinus</name>
    <dbReference type="NCBI Taxonomy" id="1227546"/>
    <lineage>
        <taxon>Bacteria</taxon>
        <taxon>Pseudomonadati</taxon>
        <taxon>Bacteroidota</taxon>
        <taxon>Saprospiria</taxon>
        <taxon>Saprospirales</taxon>
        <taxon>Saprospiraceae</taxon>
        <taxon>Membranihabitans</taxon>
    </lineage>
</organism>